<dbReference type="PROSITE" id="PS50885">
    <property type="entry name" value="HAMP"/>
    <property type="match status" value="1"/>
</dbReference>
<dbReference type="Gene3D" id="6.10.340.10">
    <property type="match status" value="1"/>
</dbReference>
<keyword evidence="9 13" id="KW-1133">Transmembrane helix</keyword>
<dbReference type="RefSeq" id="WP_138002775.1">
    <property type="nucleotide sequence ID" value="NZ_QGQD01000058.1"/>
</dbReference>
<keyword evidence="2" id="KW-1003">Cell membrane</keyword>
<dbReference type="Pfam" id="PF06580">
    <property type="entry name" value="His_kinase"/>
    <property type="match status" value="1"/>
</dbReference>
<evidence type="ECO:0000256" key="7">
    <source>
        <dbReference type="ARBA" id="ARBA00022777"/>
    </source>
</evidence>
<dbReference type="InterPro" id="IPR010559">
    <property type="entry name" value="Sig_transdc_His_kin_internal"/>
</dbReference>
<keyword evidence="3" id="KW-0597">Phosphoprotein</keyword>
<evidence type="ECO:0000256" key="2">
    <source>
        <dbReference type="ARBA" id="ARBA00022475"/>
    </source>
</evidence>
<dbReference type="GO" id="GO:0005886">
    <property type="term" value="C:plasma membrane"/>
    <property type="evidence" value="ECO:0007669"/>
    <property type="project" value="UniProtKB-SubCell"/>
</dbReference>
<accession>A0A4U8Q5P0</accession>
<evidence type="ECO:0000256" key="11">
    <source>
        <dbReference type="ARBA" id="ARBA00023136"/>
    </source>
</evidence>
<dbReference type="SUPFAM" id="SSF55874">
    <property type="entry name" value="ATPase domain of HSP90 chaperone/DNA topoisomerase II/histidine kinase"/>
    <property type="match status" value="1"/>
</dbReference>
<comment type="subcellular location">
    <subcellularLocation>
        <location evidence="1">Cell membrane</location>
        <topology evidence="1">Multi-pass membrane protein</topology>
    </subcellularLocation>
</comment>
<sequence length="577" mass="66253">MHKKTYSLMKILFTSASGIIILILVTVSISITTYFTDIFHQMSTTKYEEVFEQANEQLSMIFYDVATLGSILENNSELTGAVNLATSHPNQFIRLQNESKVQQLLATSSNYYKYIRNIYLYKNDKVYFIHDSFSPINYSAIMEQNWFQDVQEGKKDQVILTYDENYFIYAQSFCRTLISKSPGVMLVLLDANLLQNCLKNINSNNGVIISAFDAENNLLYIQNTSKQDLLENHLTNLNAYNTGAHIKLKNTTYILAKQINPFTNWTLVSLTPKDATKKDLYPIYHQIVMIVLLALLISMVLTFFLSRVITRSFKPLMRSMERSAKGDFTFDPCTSQVAEINVLIEGYDDMLHRISNLISQIKNIEEEKRKTELEILQAQINPHFTYNTLNSIRWLALMQDSPQIAEMISSFSTLLQITSSHPNEFILVEQELQEVTCYVDIMKFRYNAAIDILFEVQEKTKKCKTLKLLIQPLVENCFYHAFSDASDYGRIVIRAYLSEDALVYEVEDNGEGISFDGCRLPHSSEDGVHNIGLTNINKRIQIWFGEKYGISFHSELHIGTKVIVTQPILTETAKEVD</sequence>
<keyword evidence="11 13" id="KW-0472">Membrane</keyword>
<dbReference type="Proteomes" id="UP000306509">
    <property type="component" value="Unassembled WGS sequence"/>
</dbReference>
<keyword evidence="6" id="KW-0547">Nucleotide-binding</keyword>
<dbReference type="Gene3D" id="3.30.565.10">
    <property type="entry name" value="Histidine kinase-like ATPase, C-terminal domain"/>
    <property type="match status" value="1"/>
</dbReference>
<dbReference type="PANTHER" id="PTHR34220:SF11">
    <property type="entry name" value="SENSOR PROTEIN KINASE HPTS"/>
    <property type="match status" value="1"/>
</dbReference>
<feature type="coiled-coil region" evidence="12">
    <location>
        <begin position="347"/>
        <end position="381"/>
    </location>
</feature>
<evidence type="ECO:0000256" key="6">
    <source>
        <dbReference type="ARBA" id="ARBA00022741"/>
    </source>
</evidence>
<feature type="transmembrane region" description="Helical" evidence="13">
    <location>
        <begin position="287"/>
        <end position="310"/>
    </location>
</feature>
<keyword evidence="7 15" id="KW-0418">Kinase</keyword>
<evidence type="ECO:0000256" key="9">
    <source>
        <dbReference type="ARBA" id="ARBA00022989"/>
    </source>
</evidence>
<dbReference type="EMBL" id="QGQD01000058">
    <property type="protein sequence ID" value="TLD00172.1"/>
    <property type="molecule type" value="Genomic_DNA"/>
</dbReference>
<protein>
    <submittedName>
        <fullName evidence="15">Sensor histidine kinase YehU</fullName>
        <ecNumber evidence="15">2.7.13.3</ecNumber>
    </submittedName>
</protein>
<dbReference type="InterPro" id="IPR036890">
    <property type="entry name" value="HATPase_C_sf"/>
</dbReference>
<evidence type="ECO:0000256" key="1">
    <source>
        <dbReference type="ARBA" id="ARBA00004651"/>
    </source>
</evidence>
<evidence type="ECO:0000256" key="13">
    <source>
        <dbReference type="SAM" id="Phobius"/>
    </source>
</evidence>
<evidence type="ECO:0000313" key="16">
    <source>
        <dbReference type="Proteomes" id="UP000306509"/>
    </source>
</evidence>
<keyword evidence="10" id="KW-0902">Two-component regulatory system</keyword>
<evidence type="ECO:0000256" key="3">
    <source>
        <dbReference type="ARBA" id="ARBA00022553"/>
    </source>
</evidence>
<dbReference type="GO" id="GO:0005524">
    <property type="term" value="F:ATP binding"/>
    <property type="evidence" value="ECO:0007669"/>
    <property type="project" value="UniProtKB-KW"/>
</dbReference>
<evidence type="ECO:0000256" key="5">
    <source>
        <dbReference type="ARBA" id="ARBA00022692"/>
    </source>
</evidence>
<gene>
    <name evidence="15" type="primary">yehU_23</name>
    <name evidence="15" type="ORF">DSM106044_03012</name>
</gene>
<keyword evidence="8" id="KW-0067">ATP-binding</keyword>
<evidence type="ECO:0000313" key="15">
    <source>
        <dbReference type="EMBL" id="TLD00172.1"/>
    </source>
</evidence>
<comment type="caution">
    <text evidence="15">The sequence shown here is derived from an EMBL/GenBank/DDBJ whole genome shotgun (WGS) entry which is preliminary data.</text>
</comment>
<dbReference type="PANTHER" id="PTHR34220">
    <property type="entry name" value="SENSOR HISTIDINE KINASE YPDA"/>
    <property type="match status" value="1"/>
</dbReference>
<dbReference type="AlphaFoldDB" id="A0A4U8Q5P0"/>
<proteinExistence type="predicted"/>
<dbReference type="InterPro" id="IPR050640">
    <property type="entry name" value="Bact_2-comp_sensor_kinase"/>
</dbReference>
<keyword evidence="16" id="KW-1185">Reference proteome</keyword>
<reference evidence="15 16" key="1">
    <citation type="journal article" date="2019" name="Anaerobe">
        <title>Detection of Robinsoniella peoriensis in multiple bone samples of a trauma patient.</title>
        <authorList>
            <person name="Schrottner P."/>
            <person name="Hartwich K."/>
            <person name="Bunk B."/>
            <person name="Schober I."/>
            <person name="Helbig S."/>
            <person name="Rudolph W.W."/>
            <person name="Gunzer F."/>
        </authorList>
    </citation>
    <scope>NUCLEOTIDE SEQUENCE [LARGE SCALE GENOMIC DNA]</scope>
    <source>
        <strain evidence="15 16">DSM 106044</strain>
    </source>
</reference>
<feature type="transmembrane region" description="Helical" evidence="13">
    <location>
        <begin position="12"/>
        <end position="35"/>
    </location>
</feature>
<name>A0A4U8Q5P0_9FIRM</name>
<evidence type="ECO:0000256" key="10">
    <source>
        <dbReference type="ARBA" id="ARBA00023012"/>
    </source>
</evidence>
<evidence type="ECO:0000256" key="4">
    <source>
        <dbReference type="ARBA" id="ARBA00022679"/>
    </source>
</evidence>
<dbReference type="InterPro" id="IPR003660">
    <property type="entry name" value="HAMP_dom"/>
</dbReference>
<keyword evidence="12" id="KW-0175">Coiled coil</keyword>
<dbReference type="GO" id="GO:0000155">
    <property type="term" value="F:phosphorelay sensor kinase activity"/>
    <property type="evidence" value="ECO:0007669"/>
    <property type="project" value="InterPro"/>
</dbReference>
<evidence type="ECO:0000256" key="12">
    <source>
        <dbReference type="SAM" id="Coils"/>
    </source>
</evidence>
<evidence type="ECO:0000259" key="14">
    <source>
        <dbReference type="PROSITE" id="PS50885"/>
    </source>
</evidence>
<dbReference type="STRING" id="180332.GCA_000797495_03022"/>
<evidence type="ECO:0000256" key="8">
    <source>
        <dbReference type="ARBA" id="ARBA00022840"/>
    </source>
</evidence>
<feature type="domain" description="HAMP" evidence="14">
    <location>
        <begin position="307"/>
        <end position="359"/>
    </location>
</feature>
<dbReference type="EC" id="2.7.13.3" evidence="15"/>
<keyword evidence="5 13" id="KW-0812">Transmembrane</keyword>
<keyword evidence="4 15" id="KW-0808">Transferase</keyword>
<organism evidence="15 16">
    <name type="scientific">Robinsoniella peoriensis</name>
    <dbReference type="NCBI Taxonomy" id="180332"/>
    <lineage>
        <taxon>Bacteria</taxon>
        <taxon>Bacillati</taxon>
        <taxon>Bacillota</taxon>
        <taxon>Clostridia</taxon>
        <taxon>Lachnospirales</taxon>
        <taxon>Lachnospiraceae</taxon>
        <taxon>Robinsoniella</taxon>
    </lineage>
</organism>